<evidence type="ECO:0000256" key="3">
    <source>
        <dbReference type="ARBA" id="ARBA00023319"/>
    </source>
</evidence>
<name>A0A674K1W8_9SAUR</name>
<keyword evidence="1" id="KW-0732">Signal</keyword>
<dbReference type="Ensembl" id="ENSTMTT00000028634.1">
    <property type="protein sequence ID" value="ENSTMTP00000027645.1"/>
    <property type="gene ID" value="ENSTMTG00000020138.1"/>
</dbReference>
<dbReference type="PANTHER" id="PTHR16423">
    <property type="entry name" value="TREM-LIKE TRANSCRIPT PROTEIN"/>
    <property type="match status" value="1"/>
</dbReference>
<reference evidence="5" key="1">
    <citation type="submission" date="2025-08" db="UniProtKB">
        <authorList>
            <consortium name="Ensembl"/>
        </authorList>
    </citation>
    <scope>IDENTIFICATION</scope>
</reference>
<evidence type="ECO:0000259" key="4">
    <source>
        <dbReference type="Pfam" id="PF07686"/>
    </source>
</evidence>
<sequence>GNWAPSYLQWREMLGLLGLHISPQEELELVTAVQGSSFSTTCYYDNDKYSLEEKFWCKMLSDLECNSRIFLSIRAKGGKYLNIAPKRRVNLTNSGTGWISVSMTELRIEDSGTYFCGVFDHQTIIPLKKIKMTVSYDDIETPYVAYTYMYVFRCTLITYLCKKKSWLGMYFSPPPAHLTPTPQIILTKKPQTNIFSLFVKTMKTKRFGLKTQKNSVFNCSIKTLFFLNEN</sequence>
<evidence type="ECO:0000256" key="2">
    <source>
        <dbReference type="ARBA" id="ARBA00023157"/>
    </source>
</evidence>
<dbReference type="InterPro" id="IPR036179">
    <property type="entry name" value="Ig-like_dom_sf"/>
</dbReference>
<dbReference type="PANTHER" id="PTHR16423:SF6">
    <property type="entry name" value="TRIGGERING RECEPTOR EXPRESSED ON MYELOID CELLS 2-RELATED"/>
    <property type="match status" value="1"/>
</dbReference>
<dbReference type="GeneTree" id="ENSGT00950000185061"/>
<accession>A0A674K1W8</accession>
<dbReference type="InterPro" id="IPR052314">
    <property type="entry name" value="Immune_rcpt_domain"/>
</dbReference>
<dbReference type="InterPro" id="IPR013106">
    <property type="entry name" value="Ig_V-set"/>
</dbReference>
<dbReference type="Proteomes" id="UP000472274">
    <property type="component" value="Unplaced"/>
</dbReference>
<dbReference type="InParanoid" id="A0A674K1W8"/>
<dbReference type="Gene3D" id="2.60.40.10">
    <property type="entry name" value="Immunoglobulins"/>
    <property type="match status" value="1"/>
</dbReference>
<reference evidence="5" key="2">
    <citation type="submission" date="2025-09" db="UniProtKB">
        <authorList>
            <consortium name="Ensembl"/>
        </authorList>
    </citation>
    <scope>IDENTIFICATION</scope>
</reference>
<keyword evidence="2" id="KW-1015">Disulfide bond</keyword>
<evidence type="ECO:0000256" key="1">
    <source>
        <dbReference type="ARBA" id="ARBA00022729"/>
    </source>
</evidence>
<feature type="domain" description="Immunoglobulin V-set" evidence="4">
    <location>
        <begin position="30"/>
        <end position="134"/>
    </location>
</feature>
<dbReference type="GO" id="GO:0038023">
    <property type="term" value="F:signaling receptor activity"/>
    <property type="evidence" value="ECO:0007669"/>
    <property type="project" value="TreeGrafter"/>
</dbReference>
<dbReference type="Pfam" id="PF07686">
    <property type="entry name" value="V-set"/>
    <property type="match status" value="1"/>
</dbReference>
<proteinExistence type="predicted"/>
<evidence type="ECO:0000313" key="6">
    <source>
        <dbReference type="Proteomes" id="UP000472274"/>
    </source>
</evidence>
<dbReference type="InterPro" id="IPR013783">
    <property type="entry name" value="Ig-like_fold"/>
</dbReference>
<evidence type="ECO:0000313" key="5">
    <source>
        <dbReference type="Ensembl" id="ENSTMTP00000027645.1"/>
    </source>
</evidence>
<protein>
    <recommendedName>
        <fullName evidence="4">Immunoglobulin V-set domain-containing protein</fullName>
    </recommendedName>
</protein>
<organism evidence="5 6">
    <name type="scientific">Terrapene triunguis</name>
    <name type="common">Three-toed box turtle</name>
    <dbReference type="NCBI Taxonomy" id="2587831"/>
    <lineage>
        <taxon>Eukaryota</taxon>
        <taxon>Metazoa</taxon>
        <taxon>Chordata</taxon>
        <taxon>Craniata</taxon>
        <taxon>Vertebrata</taxon>
        <taxon>Euteleostomi</taxon>
        <taxon>Archelosauria</taxon>
        <taxon>Testudinata</taxon>
        <taxon>Testudines</taxon>
        <taxon>Cryptodira</taxon>
        <taxon>Durocryptodira</taxon>
        <taxon>Testudinoidea</taxon>
        <taxon>Emydidae</taxon>
        <taxon>Terrapene</taxon>
    </lineage>
</organism>
<dbReference type="AlphaFoldDB" id="A0A674K1W8"/>
<dbReference type="GO" id="GO:0009986">
    <property type="term" value="C:cell surface"/>
    <property type="evidence" value="ECO:0007669"/>
    <property type="project" value="TreeGrafter"/>
</dbReference>
<keyword evidence="6" id="KW-1185">Reference proteome</keyword>
<dbReference type="SUPFAM" id="SSF48726">
    <property type="entry name" value="Immunoglobulin"/>
    <property type="match status" value="1"/>
</dbReference>
<keyword evidence="3" id="KW-0393">Immunoglobulin domain</keyword>